<comment type="similarity">
    <text evidence="1">Belongs to the ATP-dependent AMP-binding enzyme family.</text>
</comment>
<dbReference type="AlphaFoldDB" id="A0A2G8RCM1"/>
<comment type="caution">
    <text evidence="5">The sequence shown here is derived from an EMBL/GenBank/DDBJ whole genome shotgun (WGS) entry which is preliminary data.</text>
</comment>
<proteinExistence type="inferred from homology"/>
<dbReference type="RefSeq" id="WP_099911778.1">
    <property type="nucleotide sequence ID" value="NZ_AWWI01000109.1"/>
</dbReference>
<evidence type="ECO:0000313" key="5">
    <source>
        <dbReference type="EMBL" id="PIL19171.1"/>
    </source>
</evidence>
<dbReference type="Pfam" id="PF13193">
    <property type="entry name" value="AMP-binding_C"/>
    <property type="match status" value="1"/>
</dbReference>
<dbReference type="Gene3D" id="3.40.50.12780">
    <property type="entry name" value="N-terminal domain of ligase-like"/>
    <property type="match status" value="1"/>
</dbReference>
<dbReference type="InterPro" id="IPR000873">
    <property type="entry name" value="AMP-dep_synth/lig_dom"/>
</dbReference>
<keyword evidence="2" id="KW-0436">Ligase</keyword>
<dbReference type="InterPro" id="IPR045851">
    <property type="entry name" value="AMP-bd_C_sf"/>
</dbReference>
<organism evidence="5 6">
    <name type="scientific">Puniceibacterium antarcticum</name>
    <dbReference type="NCBI Taxonomy" id="1206336"/>
    <lineage>
        <taxon>Bacteria</taxon>
        <taxon>Pseudomonadati</taxon>
        <taxon>Pseudomonadota</taxon>
        <taxon>Alphaproteobacteria</taxon>
        <taxon>Rhodobacterales</taxon>
        <taxon>Paracoccaceae</taxon>
        <taxon>Puniceibacterium</taxon>
    </lineage>
</organism>
<sequence>MTALDHNADPGINLGTLIGSTDTPDKPLLIGYGFDGSETIFTLREVDQRADGFALLLLERGLVRGDRIGLLSANRPEYVVALLGAIRAGIVPVPMNYKFPRATLSHIVNDCAARLVLCDADRHEDAEAVAGVADVVDFDMPGLGDWHRWRPTAPFTAIAPTPEEVAMILYTSGSTGLPKGVMLSHGSHRWVAETRIAEYGLREERVLIAAPLYHMNALALLLLVCASASTAVLLPAFKAPHYIDAIERFRCTWLTAVPPMIAMMLREKTALAAHDMSSVKAVRMGSAPVTGQLLDDMAALMPGARIINAYGTTEGGPVVFVDHPDGRPTPVGAVGVPHRQVSVRLTGPDAPHRGELELRSPGMMLGYVNRARADSSITEDGYYRTGDVFSRDADNFHTFVGREDDMFVSGGENVFPGEVERVLTLHPDIVEACVVPVDDELKGTKPVAFVQLRTGADLSERAVKEHALEHAPAYLHPRRVWFMARLPLSTTNKVDRNALKQLARDAVNSDGEAVP</sequence>
<name>A0A2G8RCM1_9RHOB</name>
<reference evidence="5 6" key="1">
    <citation type="submission" date="2013-09" db="EMBL/GenBank/DDBJ databases">
        <title>Genome sequencing of Phaeobacter antarcticus sp. nov. SM1211.</title>
        <authorList>
            <person name="Zhang X.-Y."/>
            <person name="Liu C."/>
            <person name="Chen X.-L."/>
            <person name="Xie B.-B."/>
            <person name="Qin Q.-L."/>
            <person name="Rong J.-C."/>
            <person name="Zhang Y.-Z."/>
        </authorList>
    </citation>
    <scope>NUCLEOTIDE SEQUENCE [LARGE SCALE GENOMIC DNA]</scope>
    <source>
        <strain evidence="5 6">SM1211</strain>
    </source>
</reference>
<dbReference type="SUPFAM" id="SSF56801">
    <property type="entry name" value="Acetyl-CoA synthetase-like"/>
    <property type="match status" value="1"/>
</dbReference>
<keyword evidence="6" id="KW-1185">Reference proteome</keyword>
<dbReference type="InterPro" id="IPR025110">
    <property type="entry name" value="AMP-bd_C"/>
</dbReference>
<dbReference type="EMBL" id="AWWI01000109">
    <property type="protein sequence ID" value="PIL19171.1"/>
    <property type="molecule type" value="Genomic_DNA"/>
</dbReference>
<evidence type="ECO:0000256" key="2">
    <source>
        <dbReference type="ARBA" id="ARBA00022598"/>
    </source>
</evidence>
<dbReference type="Gene3D" id="3.30.300.30">
    <property type="match status" value="1"/>
</dbReference>
<dbReference type="PROSITE" id="PS00455">
    <property type="entry name" value="AMP_BINDING"/>
    <property type="match status" value="1"/>
</dbReference>
<evidence type="ECO:0000313" key="6">
    <source>
        <dbReference type="Proteomes" id="UP000231259"/>
    </source>
</evidence>
<accession>A0A2G8RCM1</accession>
<evidence type="ECO:0008006" key="7">
    <source>
        <dbReference type="Google" id="ProtNLM"/>
    </source>
</evidence>
<dbReference type="Pfam" id="PF00501">
    <property type="entry name" value="AMP-binding"/>
    <property type="match status" value="1"/>
</dbReference>
<evidence type="ECO:0000256" key="1">
    <source>
        <dbReference type="ARBA" id="ARBA00006432"/>
    </source>
</evidence>
<gene>
    <name evidence="5" type="ORF">P775_16010</name>
</gene>
<feature type="domain" description="AMP-binding enzyme C-terminal" evidence="4">
    <location>
        <begin position="418"/>
        <end position="493"/>
    </location>
</feature>
<protein>
    <recommendedName>
        <fullName evidence="7">Acetyl-CoA synthetase</fullName>
    </recommendedName>
</protein>
<dbReference type="PANTHER" id="PTHR43201:SF5">
    <property type="entry name" value="MEDIUM-CHAIN ACYL-COA LIGASE ACSF2, MITOCHONDRIAL"/>
    <property type="match status" value="1"/>
</dbReference>
<dbReference type="GO" id="GO:0006631">
    <property type="term" value="P:fatty acid metabolic process"/>
    <property type="evidence" value="ECO:0007669"/>
    <property type="project" value="TreeGrafter"/>
</dbReference>
<dbReference type="InterPro" id="IPR042099">
    <property type="entry name" value="ANL_N_sf"/>
</dbReference>
<evidence type="ECO:0000259" key="4">
    <source>
        <dbReference type="Pfam" id="PF13193"/>
    </source>
</evidence>
<dbReference type="PANTHER" id="PTHR43201">
    <property type="entry name" value="ACYL-COA SYNTHETASE"/>
    <property type="match status" value="1"/>
</dbReference>
<feature type="domain" description="AMP-dependent synthetase/ligase" evidence="3">
    <location>
        <begin position="22"/>
        <end position="367"/>
    </location>
</feature>
<dbReference type="OrthoDB" id="9803968at2"/>
<dbReference type="InterPro" id="IPR020845">
    <property type="entry name" value="AMP-binding_CS"/>
</dbReference>
<dbReference type="Proteomes" id="UP000231259">
    <property type="component" value="Unassembled WGS sequence"/>
</dbReference>
<dbReference type="GO" id="GO:0031956">
    <property type="term" value="F:medium-chain fatty acid-CoA ligase activity"/>
    <property type="evidence" value="ECO:0007669"/>
    <property type="project" value="TreeGrafter"/>
</dbReference>
<evidence type="ECO:0000259" key="3">
    <source>
        <dbReference type="Pfam" id="PF00501"/>
    </source>
</evidence>